<dbReference type="VEuPathDB" id="FungiDB:HpaG811856"/>
<dbReference type="AlphaFoldDB" id="M4BZ33"/>
<dbReference type="Proteomes" id="UP000011713">
    <property type="component" value="Unassembled WGS sequence"/>
</dbReference>
<dbReference type="InParanoid" id="M4BZ33"/>
<keyword evidence="2" id="KW-1185">Reference proteome</keyword>
<accession>M4BZ33</accession>
<proteinExistence type="predicted"/>
<dbReference type="EnsemblProtists" id="HpaT811856">
    <property type="protein sequence ID" value="HpaP811856"/>
    <property type="gene ID" value="HpaG811856"/>
</dbReference>
<name>M4BZ33_HYAAE</name>
<sequence>MSWLRNQRHRTVALTLTIPKFSQSSLCNPILISTASSPFSGKPAQREPKRGSKILRALEKNYRLAPAWFRQVQSHPTPRLSLFGCNGFTQTVVITRYIGVVHTERDQCH</sequence>
<reference evidence="1" key="2">
    <citation type="submission" date="2015-06" db="UniProtKB">
        <authorList>
            <consortium name="EnsemblProtists"/>
        </authorList>
    </citation>
    <scope>IDENTIFICATION</scope>
    <source>
        <strain evidence="1">Emoy2</strain>
    </source>
</reference>
<dbReference type="EMBL" id="CU694313">
    <property type="status" value="NOT_ANNOTATED_CDS"/>
    <property type="molecule type" value="Genomic_DNA"/>
</dbReference>
<evidence type="ECO:0000313" key="1">
    <source>
        <dbReference type="EnsemblProtists" id="HpaP811856"/>
    </source>
</evidence>
<evidence type="ECO:0000313" key="2">
    <source>
        <dbReference type="Proteomes" id="UP000011713"/>
    </source>
</evidence>
<reference evidence="2" key="1">
    <citation type="journal article" date="2010" name="Science">
        <title>Signatures of adaptation to obligate biotrophy in the Hyaloperonospora arabidopsidis genome.</title>
        <authorList>
            <person name="Baxter L."/>
            <person name="Tripathy S."/>
            <person name="Ishaque N."/>
            <person name="Boot N."/>
            <person name="Cabral A."/>
            <person name="Kemen E."/>
            <person name="Thines M."/>
            <person name="Ah-Fong A."/>
            <person name="Anderson R."/>
            <person name="Badejoko W."/>
            <person name="Bittner-Eddy P."/>
            <person name="Boore J.L."/>
            <person name="Chibucos M.C."/>
            <person name="Coates M."/>
            <person name="Dehal P."/>
            <person name="Delehaunty K."/>
            <person name="Dong S."/>
            <person name="Downton P."/>
            <person name="Dumas B."/>
            <person name="Fabro G."/>
            <person name="Fronick C."/>
            <person name="Fuerstenberg S.I."/>
            <person name="Fulton L."/>
            <person name="Gaulin E."/>
            <person name="Govers F."/>
            <person name="Hughes L."/>
            <person name="Humphray S."/>
            <person name="Jiang R.H."/>
            <person name="Judelson H."/>
            <person name="Kamoun S."/>
            <person name="Kyung K."/>
            <person name="Meijer H."/>
            <person name="Minx P."/>
            <person name="Morris P."/>
            <person name="Nelson J."/>
            <person name="Phuntumart V."/>
            <person name="Qutob D."/>
            <person name="Rehmany A."/>
            <person name="Rougon-Cardoso A."/>
            <person name="Ryden P."/>
            <person name="Torto-Alalibo T."/>
            <person name="Studholme D."/>
            <person name="Wang Y."/>
            <person name="Win J."/>
            <person name="Wood J."/>
            <person name="Clifton S.W."/>
            <person name="Rogers J."/>
            <person name="Van den Ackerveken G."/>
            <person name="Jones J.D."/>
            <person name="McDowell J.M."/>
            <person name="Beynon J."/>
            <person name="Tyler B.M."/>
        </authorList>
    </citation>
    <scope>NUCLEOTIDE SEQUENCE [LARGE SCALE GENOMIC DNA]</scope>
    <source>
        <strain evidence="2">Emoy2</strain>
    </source>
</reference>
<organism evidence="1 2">
    <name type="scientific">Hyaloperonospora arabidopsidis (strain Emoy2)</name>
    <name type="common">Downy mildew agent</name>
    <name type="synonym">Peronospora arabidopsidis</name>
    <dbReference type="NCBI Taxonomy" id="559515"/>
    <lineage>
        <taxon>Eukaryota</taxon>
        <taxon>Sar</taxon>
        <taxon>Stramenopiles</taxon>
        <taxon>Oomycota</taxon>
        <taxon>Peronosporomycetes</taxon>
        <taxon>Peronosporales</taxon>
        <taxon>Peronosporaceae</taxon>
        <taxon>Hyaloperonospora</taxon>
    </lineage>
</organism>
<dbReference type="HOGENOM" id="CLU_2189018_0_0_1"/>
<protein>
    <submittedName>
        <fullName evidence="1">Uncharacterized protein</fullName>
    </submittedName>
</protein>